<evidence type="ECO:0000313" key="1">
    <source>
        <dbReference type="EMBL" id="TWA94309.1"/>
    </source>
</evidence>
<dbReference type="GO" id="GO:0016757">
    <property type="term" value="F:glycosyltransferase activity"/>
    <property type="evidence" value="ECO:0007669"/>
    <property type="project" value="TreeGrafter"/>
</dbReference>
<dbReference type="AlphaFoldDB" id="A0A560DAZ4"/>
<sequence length="408" mass="45758">MRILVVSAMFPPNVLGGAEISAFNLSSWLLKQGHEIGVLTAAKSREEEKFGELVDGMRIWSIYMPRPYPIYKQGRVDETYLKPLWHLQDHLDPRNGRIVGRVLDEFKPEFCNVHYLTGIGHNVLQEFAKRDLPMMYVMPDLALSCLRLTMFVDGKTCETQCGVCKLSAGVKRRGILSMRRIGFCSPSRANLERNAEFQPLKQFPTAHILNANKYPTPTVQRVESEAVRFVYAGRLHEAKGIDCLLEAAEGLVDRWPFTFTIVGGGGHEPALRKRFGHHPWISFTGHVPLQEAINHIATSDVLCIPSIWLENSPGVVIQALGVGVPVIGSNFGGIPELVEHDETGLLLPPGDVQAWRDGLEKVLSDRDTLRRYQANAMGRAGEFDQDYLGAKYLKFIDEIRNFRGHASQ</sequence>
<accession>A0A560DAZ4</accession>
<proteinExistence type="predicted"/>
<name>A0A560DAZ4_9BRAD</name>
<dbReference type="EMBL" id="VITK01000008">
    <property type="protein sequence ID" value="TWA94309.1"/>
    <property type="molecule type" value="Genomic_DNA"/>
</dbReference>
<dbReference type="STRING" id="1803665.GCA_001641335_06386"/>
<dbReference type="RefSeq" id="WP_063692243.1">
    <property type="nucleotide sequence ID" value="NZ_LVEM01000004.1"/>
</dbReference>
<evidence type="ECO:0000313" key="2">
    <source>
        <dbReference type="Proteomes" id="UP000319949"/>
    </source>
</evidence>
<gene>
    <name evidence="1" type="ORF">FBZ96_10841</name>
</gene>
<keyword evidence="2" id="KW-1185">Reference proteome</keyword>
<keyword evidence="1" id="KW-0808">Transferase</keyword>
<organism evidence="1 2">
    <name type="scientific">Bradyrhizobium stylosanthis</name>
    <dbReference type="NCBI Taxonomy" id="1803665"/>
    <lineage>
        <taxon>Bacteria</taxon>
        <taxon>Pseudomonadati</taxon>
        <taxon>Pseudomonadota</taxon>
        <taxon>Alphaproteobacteria</taxon>
        <taxon>Hyphomicrobiales</taxon>
        <taxon>Nitrobacteraceae</taxon>
        <taxon>Bradyrhizobium</taxon>
    </lineage>
</organism>
<comment type="caution">
    <text evidence="1">The sequence shown here is derived from an EMBL/GenBank/DDBJ whole genome shotgun (WGS) entry which is preliminary data.</text>
</comment>
<dbReference type="InterPro" id="IPR050194">
    <property type="entry name" value="Glycosyltransferase_grp1"/>
</dbReference>
<dbReference type="PANTHER" id="PTHR45947:SF3">
    <property type="entry name" value="SULFOQUINOVOSYL TRANSFERASE SQD2"/>
    <property type="match status" value="1"/>
</dbReference>
<dbReference type="SUPFAM" id="SSF53756">
    <property type="entry name" value="UDP-Glycosyltransferase/glycogen phosphorylase"/>
    <property type="match status" value="1"/>
</dbReference>
<dbReference type="Pfam" id="PF13692">
    <property type="entry name" value="Glyco_trans_1_4"/>
    <property type="match status" value="1"/>
</dbReference>
<dbReference type="Proteomes" id="UP000319949">
    <property type="component" value="Unassembled WGS sequence"/>
</dbReference>
<reference evidence="1 2" key="1">
    <citation type="submission" date="2019-06" db="EMBL/GenBank/DDBJ databases">
        <title>Genomic Encyclopedia of Type Strains, Phase IV (KMG-V): Genome sequencing to study the core and pangenomes of soil and plant-associated prokaryotes.</title>
        <authorList>
            <person name="Whitman W."/>
        </authorList>
    </citation>
    <scope>NUCLEOTIDE SEQUENCE [LARGE SCALE GENOMIC DNA]</scope>
    <source>
        <strain evidence="1 2">BR 510</strain>
    </source>
</reference>
<dbReference type="PANTHER" id="PTHR45947">
    <property type="entry name" value="SULFOQUINOVOSYL TRANSFERASE SQD2"/>
    <property type="match status" value="1"/>
</dbReference>
<protein>
    <submittedName>
        <fullName evidence="1">Glycosyltransferase involved in cell wall biosynthesis</fullName>
    </submittedName>
</protein>
<dbReference type="Gene3D" id="3.40.50.2000">
    <property type="entry name" value="Glycogen Phosphorylase B"/>
    <property type="match status" value="2"/>
</dbReference>